<keyword evidence="4 9" id="KW-0808">Transferase</keyword>
<feature type="transmembrane region" description="Helical" evidence="10">
    <location>
        <begin position="37"/>
        <end position="57"/>
    </location>
</feature>
<evidence type="ECO:0000259" key="11">
    <source>
        <dbReference type="Pfam" id="PF00483"/>
    </source>
</evidence>
<dbReference type="InterPro" id="IPR005907">
    <property type="entry name" value="G1P_thy_trans_s"/>
</dbReference>
<dbReference type="PANTHER" id="PTHR43532:SF1">
    <property type="entry name" value="GLUCOSE-1-PHOSPHATE THYMIDYLYLTRANSFERASE 1"/>
    <property type="match status" value="1"/>
</dbReference>
<evidence type="ECO:0000256" key="5">
    <source>
        <dbReference type="ARBA" id="ARBA00022695"/>
    </source>
</evidence>
<keyword evidence="6 9" id="KW-0479">Metal-binding</keyword>
<keyword evidence="13" id="KW-1185">Reference proteome</keyword>
<evidence type="ECO:0000256" key="8">
    <source>
        <dbReference type="ARBA" id="ARBA00049336"/>
    </source>
</evidence>
<evidence type="ECO:0000256" key="3">
    <source>
        <dbReference type="ARBA" id="ARBA00012461"/>
    </source>
</evidence>
<evidence type="ECO:0000256" key="6">
    <source>
        <dbReference type="ARBA" id="ARBA00022723"/>
    </source>
</evidence>
<reference evidence="12 13" key="1">
    <citation type="submission" date="2023-10" db="EMBL/GenBank/DDBJ databases">
        <title>Complete genome sequence of a Sphingomonadaceae bacterium.</title>
        <authorList>
            <person name="Yan C."/>
        </authorList>
    </citation>
    <scope>NUCLEOTIDE SEQUENCE [LARGE SCALE GENOMIC DNA]</scope>
    <source>
        <strain evidence="12 13">SCSIO 66989</strain>
    </source>
</reference>
<dbReference type="GO" id="GO:0008879">
    <property type="term" value="F:glucose-1-phosphate thymidylyltransferase activity"/>
    <property type="evidence" value="ECO:0007669"/>
    <property type="project" value="UniProtKB-EC"/>
</dbReference>
<evidence type="ECO:0000256" key="1">
    <source>
        <dbReference type="ARBA" id="ARBA00001946"/>
    </source>
</evidence>
<dbReference type="NCBIfam" id="TIGR01207">
    <property type="entry name" value="rmlA"/>
    <property type="match status" value="1"/>
</dbReference>
<dbReference type="GO" id="GO:0046872">
    <property type="term" value="F:metal ion binding"/>
    <property type="evidence" value="ECO:0007669"/>
    <property type="project" value="UniProtKB-KW"/>
</dbReference>
<evidence type="ECO:0000256" key="9">
    <source>
        <dbReference type="RuleBase" id="RU003706"/>
    </source>
</evidence>
<name>A0AA97F7A2_9SPHN</name>
<dbReference type="FunFam" id="3.90.550.10:FF:000023">
    <property type="entry name" value="Glucose-1-phosphate thymidylyltransferase"/>
    <property type="match status" value="1"/>
</dbReference>
<dbReference type="EC" id="2.7.7.24" evidence="3 9"/>
<evidence type="ECO:0000256" key="4">
    <source>
        <dbReference type="ARBA" id="ARBA00022679"/>
    </source>
</evidence>
<organism evidence="12 13">
    <name type="scientific">Alterisphingorhabdus coralli</name>
    <dbReference type="NCBI Taxonomy" id="3071408"/>
    <lineage>
        <taxon>Bacteria</taxon>
        <taxon>Pseudomonadati</taxon>
        <taxon>Pseudomonadota</taxon>
        <taxon>Alphaproteobacteria</taxon>
        <taxon>Sphingomonadales</taxon>
        <taxon>Sphingomonadaceae</taxon>
        <taxon>Alterisphingorhabdus (ex Yan et al. 2024)</taxon>
    </lineage>
</organism>
<dbReference type="AlphaFoldDB" id="A0AA97F7A2"/>
<dbReference type="Proteomes" id="UP001302429">
    <property type="component" value="Chromosome"/>
</dbReference>
<keyword evidence="10" id="KW-0472">Membrane</keyword>
<proteinExistence type="inferred from homology"/>
<keyword evidence="10" id="KW-0812">Transmembrane</keyword>
<dbReference type="SUPFAM" id="SSF53448">
    <property type="entry name" value="Nucleotide-diphospho-sugar transferases"/>
    <property type="match status" value="1"/>
</dbReference>
<sequence length="291" mass="31959">MVRKRKGIILAGGSGTRLYPLTRGVSKQLMPIFDKPMIYYPLSTLMLAGIIDILVITTPEDAAQFQRVLGDGSDFGVNLSYAQQPKPEGLAQAYRIGADFVGNSSSALILGDNIFYGHGLPELLANANQRETGASVFAYRVTDPEAFGVVEFDHQGTAISIEEKPAAPKSNYAVTGLYFYDETVVDRARDLKPSPRGELEITDLNRLYLNESAMAVEIMGRGFAWLDTGTHASLLDAASYVRITEERQGLKIACPEEIAWRQGFISDADLVRIAEPLRKSGYGEYLLQLLN</sequence>
<accession>A0AA97F7A2</accession>
<comment type="similarity">
    <text evidence="2 9">Belongs to the glucose-1-phosphate thymidylyltransferase family.</text>
</comment>
<dbReference type="RefSeq" id="WP_317081141.1">
    <property type="nucleotide sequence ID" value="NZ_CP136594.1"/>
</dbReference>
<dbReference type="InterPro" id="IPR005835">
    <property type="entry name" value="NTP_transferase_dom"/>
</dbReference>
<comment type="catalytic activity">
    <reaction evidence="8 9">
        <text>dTTP + alpha-D-glucose 1-phosphate + H(+) = dTDP-alpha-D-glucose + diphosphate</text>
        <dbReference type="Rhea" id="RHEA:15225"/>
        <dbReference type="ChEBI" id="CHEBI:15378"/>
        <dbReference type="ChEBI" id="CHEBI:33019"/>
        <dbReference type="ChEBI" id="CHEBI:37568"/>
        <dbReference type="ChEBI" id="CHEBI:57477"/>
        <dbReference type="ChEBI" id="CHEBI:58601"/>
        <dbReference type="EC" id="2.7.7.24"/>
    </reaction>
</comment>
<dbReference type="Pfam" id="PF00483">
    <property type="entry name" value="NTP_transferase"/>
    <property type="match status" value="1"/>
</dbReference>
<evidence type="ECO:0000313" key="12">
    <source>
        <dbReference type="EMBL" id="WOE74796.1"/>
    </source>
</evidence>
<protein>
    <recommendedName>
        <fullName evidence="3 9">Glucose-1-phosphate thymidylyltransferase</fullName>
        <ecNumber evidence="3 9">2.7.7.24</ecNumber>
    </recommendedName>
</protein>
<evidence type="ECO:0000256" key="7">
    <source>
        <dbReference type="ARBA" id="ARBA00022842"/>
    </source>
</evidence>
<dbReference type="PANTHER" id="PTHR43532">
    <property type="entry name" value="GLUCOSE-1-PHOSPHATE THYMIDYLYLTRANSFERASE"/>
    <property type="match status" value="1"/>
</dbReference>
<evidence type="ECO:0000256" key="10">
    <source>
        <dbReference type="SAM" id="Phobius"/>
    </source>
</evidence>
<feature type="domain" description="Nucleotidyl transferase" evidence="11">
    <location>
        <begin position="6"/>
        <end position="240"/>
    </location>
</feature>
<keyword evidence="5 9" id="KW-0548">Nucleotidyltransferase</keyword>
<gene>
    <name evidence="12" type="primary">rfbA</name>
    <name evidence="12" type="ORF">RB602_13255</name>
</gene>
<evidence type="ECO:0000313" key="13">
    <source>
        <dbReference type="Proteomes" id="UP001302429"/>
    </source>
</evidence>
<evidence type="ECO:0000256" key="2">
    <source>
        <dbReference type="ARBA" id="ARBA00010480"/>
    </source>
</evidence>
<comment type="cofactor">
    <cofactor evidence="1">
        <name>Mg(2+)</name>
        <dbReference type="ChEBI" id="CHEBI:18420"/>
    </cofactor>
</comment>
<keyword evidence="10" id="KW-1133">Transmembrane helix</keyword>
<dbReference type="Gene3D" id="3.90.550.10">
    <property type="entry name" value="Spore Coat Polysaccharide Biosynthesis Protein SpsA, Chain A"/>
    <property type="match status" value="1"/>
</dbReference>
<keyword evidence="7 9" id="KW-0460">Magnesium</keyword>
<dbReference type="KEGG" id="acoa:RB602_13255"/>
<dbReference type="InterPro" id="IPR029044">
    <property type="entry name" value="Nucleotide-diphossugar_trans"/>
</dbReference>
<dbReference type="EMBL" id="CP136594">
    <property type="protein sequence ID" value="WOE74796.1"/>
    <property type="molecule type" value="Genomic_DNA"/>
</dbReference>
<comment type="function">
    <text evidence="9">Catalyzes the formation of dTDP-glucose, from dTTP and glucose 1-phosphate, as well as its pyrophosphorolysis.</text>
</comment>
<dbReference type="CDD" id="cd02538">
    <property type="entry name" value="G1P_TT_short"/>
    <property type="match status" value="1"/>
</dbReference>